<proteinExistence type="predicted"/>
<reference evidence="1 2" key="1">
    <citation type="submission" date="2023-03" db="EMBL/GenBank/DDBJ databases">
        <authorList>
            <person name="Shen W."/>
            <person name="Cai J."/>
        </authorList>
    </citation>
    <scope>NUCLEOTIDE SEQUENCE [LARGE SCALE GENOMIC DNA]</scope>
    <source>
        <strain evidence="1 2">D6-4</strain>
    </source>
</reference>
<gene>
    <name evidence="1" type="ORF">P7D85_14585</name>
</gene>
<name>A0ABU3F1L3_9ENTE</name>
<accession>A0ABU3F1L3</accession>
<protein>
    <submittedName>
        <fullName evidence="1">Uncharacterized protein</fullName>
    </submittedName>
</protein>
<dbReference type="EMBL" id="JARPYI010000009">
    <property type="protein sequence ID" value="MDT2601010.1"/>
    <property type="molecule type" value="Genomic_DNA"/>
</dbReference>
<evidence type="ECO:0000313" key="2">
    <source>
        <dbReference type="Proteomes" id="UP001252875"/>
    </source>
</evidence>
<dbReference type="Proteomes" id="UP001252875">
    <property type="component" value="Unassembled WGS sequence"/>
</dbReference>
<dbReference type="RefSeq" id="WP_311822499.1">
    <property type="nucleotide sequence ID" value="NZ_JARPYE010000044.1"/>
</dbReference>
<sequence length="114" mass="13322">MIDFDVKKGYAFSENEREKSKAVHERFSELTKKYSIGKTNSFSLKKMTEKELEAEMEKFDIFISREPKYYHSIHTVLKNNTDLSNEDMLIICDSGNLCFGGSYEGHNQYRVSED</sequence>
<comment type="caution">
    <text evidence="1">The sequence shown here is derived from an EMBL/GenBank/DDBJ whole genome shotgun (WGS) entry which is preliminary data.</text>
</comment>
<keyword evidence="2" id="KW-1185">Reference proteome</keyword>
<organism evidence="1 2">
    <name type="scientific">Enterococcus hulanensis</name>
    <dbReference type="NCBI Taxonomy" id="2559929"/>
    <lineage>
        <taxon>Bacteria</taxon>
        <taxon>Bacillati</taxon>
        <taxon>Bacillota</taxon>
        <taxon>Bacilli</taxon>
        <taxon>Lactobacillales</taxon>
        <taxon>Enterococcaceae</taxon>
        <taxon>Enterococcus</taxon>
    </lineage>
</organism>
<evidence type="ECO:0000313" key="1">
    <source>
        <dbReference type="EMBL" id="MDT2601010.1"/>
    </source>
</evidence>